<evidence type="ECO:0000256" key="1">
    <source>
        <dbReference type="ARBA" id="ARBA00004141"/>
    </source>
</evidence>
<evidence type="ECO:0000256" key="2">
    <source>
        <dbReference type="ARBA" id="ARBA00008974"/>
    </source>
</evidence>
<dbReference type="STRING" id="156980.SAMN04489745_0571"/>
<comment type="similarity">
    <text evidence="2 7">Belongs to the purine-cytosine permease (2.A.39) family.</text>
</comment>
<evidence type="ECO:0000313" key="10">
    <source>
        <dbReference type="Proteomes" id="UP000182652"/>
    </source>
</evidence>
<feature type="transmembrane region" description="Helical" evidence="8">
    <location>
        <begin position="240"/>
        <end position="266"/>
    </location>
</feature>
<name>A0A1H4KB48_9MICC</name>
<evidence type="ECO:0000256" key="5">
    <source>
        <dbReference type="ARBA" id="ARBA00022989"/>
    </source>
</evidence>
<dbReference type="AlphaFoldDB" id="A0A1H4KB48"/>
<dbReference type="GO" id="GO:0005886">
    <property type="term" value="C:plasma membrane"/>
    <property type="evidence" value="ECO:0007669"/>
    <property type="project" value="TreeGrafter"/>
</dbReference>
<feature type="transmembrane region" description="Helical" evidence="8">
    <location>
        <begin position="443"/>
        <end position="459"/>
    </location>
</feature>
<reference evidence="9 10" key="1">
    <citation type="submission" date="2016-10" db="EMBL/GenBank/DDBJ databases">
        <authorList>
            <person name="de Groot N.N."/>
        </authorList>
    </citation>
    <scope>NUCLEOTIDE SEQUENCE [LARGE SCALE GENOMIC DNA]</scope>
    <source>
        <strain evidence="9 10">DSM 10495</strain>
    </source>
</reference>
<feature type="transmembrane region" description="Helical" evidence="8">
    <location>
        <begin position="286"/>
        <end position="307"/>
    </location>
</feature>
<feature type="transmembrane region" description="Helical" evidence="8">
    <location>
        <begin position="102"/>
        <end position="121"/>
    </location>
</feature>
<feature type="transmembrane region" description="Helical" evidence="8">
    <location>
        <begin position="170"/>
        <end position="194"/>
    </location>
</feature>
<dbReference type="RefSeq" id="WP_066213777.1">
    <property type="nucleotide sequence ID" value="NZ_FNSN01000003.1"/>
</dbReference>
<dbReference type="PANTHER" id="PTHR31806:SF1">
    <property type="entry name" value="PURINE-CYTOSINE PERMEASE FCY2-RELATED"/>
    <property type="match status" value="1"/>
</dbReference>
<dbReference type="PIRSF" id="PIRSF002744">
    <property type="entry name" value="Pur-cyt_permease"/>
    <property type="match status" value="1"/>
</dbReference>
<dbReference type="PANTHER" id="PTHR31806">
    <property type="entry name" value="PURINE-CYTOSINE PERMEASE FCY2-RELATED"/>
    <property type="match status" value="1"/>
</dbReference>
<feature type="transmembrane region" description="Helical" evidence="8">
    <location>
        <begin position="401"/>
        <end position="423"/>
    </location>
</feature>
<dbReference type="Pfam" id="PF02133">
    <property type="entry name" value="Transp_cyt_pur"/>
    <property type="match status" value="1"/>
</dbReference>
<evidence type="ECO:0000256" key="7">
    <source>
        <dbReference type="PIRNR" id="PIRNR002744"/>
    </source>
</evidence>
<keyword evidence="3 7" id="KW-0813">Transport</keyword>
<accession>A0A1H4KB48</accession>
<keyword evidence="5 8" id="KW-1133">Transmembrane helix</keyword>
<evidence type="ECO:0000256" key="8">
    <source>
        <dbReference type="SAM" id="Phobius"/>
    </source>
</evidence>
<proteinExistence type="inferred from homology"/>
<organism evidence="9 10">
    <name type="scientific">Arthrobacter woluwensis</name>
    <dbReference type="NCBI Taxonomy" id="156980"/>
    <lineage>
        <taxon>Bacteria</taxon>
        <taxon>Bacillati</taxon>
        <taxon>Actinomycetota</taxon>
        <taxon>Actinomycetes</taxon>
        <taxon>Micrococcales</taxon>
        <taxon>Micrococcaceae</taxon>
        <taxon>Arthrobacter</taxon>
    </lineage>
</organism>
<sequence>MTTTPSDTGSPARLIEARSIDWVPESERHGKLWHQGPLWFLGNFQYFSIPIGFIGPSMGLSLGWTVVASVLGIAVGTVFMAFHASQGPTMGLPQLIQSRAQFGYRGVVVPLLATLFTYIAFNVADTVLLSEGLNSSFGWNPTLIAILATVAGAGLAIFGHDWLHKAFRILLYVSLPIMTILTIGVISGGAGGSWDSSHYGFTWVAFMAQFAACAAYNITYAPYVSDYSRYLPTNTPARSVIAAVFFGASSSAIWLISLGAWLSIALGATDGLAGLQTAGNTIFPSLGNVAALLSALALTATMGMNAYGGMLTVLTTVDSIRPIKPKTTARVVTVLGLAVLWYLVASSISSGSVATVFSALTLMLYILVPWTATNLVDFFVVRRGHYAIADLFTPNGIYGAWGWRGLTAFAIGLLSEIPFMVLPTIGDWSFVGPVASALGDVDIAWLVGLAVTSVAYWLLGRSLDLAAEESERRRSDEQLSGQGLA</sequence>
<evidence type="ECO:0000313" key="9">
    <source>
        <dbReference type="EMBL" id="SEB55770.1"/>
    </source>
</evidence>
<keyword evidence="6 7" id="KW-0472">Membrane</keyword>
<dbReference type="Gene3D" id="1.10.4160.10">
    <property type="entry name" value="Hydantoin permease"/>
    <property type="match status" value="1"/>
</dbReference>
<feature type="transmembrane region" description="Helical" evidence="8">
    <location>
        <begin position="327"/>
        <end position="344"/>
    </location>
</feature>
<protein>
    <submittedName>
        <fullName evidence="9">Purine-cytosine permease</fullName>
    </submittedName>
</protein>
<feature type="transmembrane region" description="Helical" evidence="8">
    <location>
        <begin position="141"/>
        <end position="158"/>
    </location>
</feature>
<feature type="transmembrane region" description="Helical" evidence="8">
    <location>
        <begin position="200"/>
        <end position="219"/>
    </location>
</feature>
<gene>
    <name evidence="9" type="ORF">SAMN04489745_0571</name>
</gene>
<keyword evidence="4 8" id="KW-0812">Transmembrane</keyword>
<comment type="subcellular location">
    <subcellularLocation>
        <location evidence="1">Membrane</location>
        <topology evidence="1">Multi-pass membrane protein</topology>
    </subcellularLocation>
</comment>
<feature type="transmembrane region" description="Helical" evidence="8">
    <location>
        <begin position="356"/>
        <end position="380"/>
    </location>
</feature>
<dbReference type="GO" id="GO:0022857">
    <property type="term" value="F:transmembrane transporter activity"/>
    <property type="evidence" value="ECO:0007669"/>
    <property type="project" value="InterPro"/>
</dbReference>
<dbReference type="EMBL" id="FNSN01000003">
    <property type="protein sequence ID" value="SEB55770.1"/>
    <property type="molecule type" value="Genomic_DNA"/>
</dbReference>
<dbReference type="InterPro" id="IPR026030">
    <property type="entry name" value="Pur-cyt_permease_Fcy2/21/22"/>
</dbReference>
<evidence type="ECO:0000256" key="4">
    <source>
        <dbReference type="ARBA" id="ARBA00022692"/>
    </source>
</evidence>
<dbReference type="Proteomes" id="UP000182652">
    <property type="component" value="Unassembled WGS sequence"/>
</dbReference>
<evidence type="ECO:0000256" key="3">
    <source>
        <dbReference type="ARBA" id="ARBA00022448"/>
    </source>
</evidence>
<dbReference type="InterPro" id="IPR001248">
    <property type="entry name" value="Pur-cyt_permease"/>
</dbReference>
<feature type="transmembrane region" description="Helical" evidence="8">
    <location>
        <begin position="62"/>
        <end position="82"/>
    </location>
</feature>
<keyword evidence="10" id="KW-1185">Reference proteome</keyword>
<evidence type="ECO:0000256" key="6">
    <source>
        <dbReference type="ARBA" id="ARBA00023136"/>
    </source>
</evidence>